<evidence type="ECO:0000256" key="6">
    <source>
        <dbReference type="ARBA" id="ARBA00035023"/>
    </source>
</evidence>
<dbReference type="EMBL" id="CADILG010000001">
    <property type="protein sequence ID" value="CAB3818322.1"/>
    <property type="molecule type" value="Genomic_DNA"/>
</dbReference>
<dbReference type="GO" id="GO:0051213">
    <property type="term" value="F:dioxygenase activity"/>
    <property type="evidence" value="ECO:0007669"/>
    <property type="project" value="UniProtKB-KW"/>
</dbReference>
<evidence type="ECO:0000256" key="7">
    <source>
        <dbReference type="ARBA" id="ARBA00035034"/>
    </source>
</evidence>
<keyword evidence="2" id="KW-0223">Dioxygenase</keyword>
<protein>
    <recommendedName>
        <fullName evidence="7">2-oxoadipate dioxygenase/decarboxylase</fullName>
        <ecNumber evidence="6">1.13.11.93</ecNumber>
    </recommendedName>
    <alternativeName>
        <fullName evidence="8">2-hydroxyglutarate synthase</fullName>
    </alternativeName>
</protein>
<dbReference type="EC" id="1.13.11.93" evidence="6"/>
<evidence type="ECO:0000256" key="2">
    <source>
        <dbReference type="ARBA" id="ARBA00022964"/>
    </source>
</evidence>
<evidence type="ECO:0000313" key="9">
    <source>
        <dbReference type="EMBL" id="CAB3818322.1"/>
    </source>
</evidence>
<dbReference type="InterPro" id="IPR009770">
    <property type="entry name" value="HGLS"/>
</dbReference>
<dbReference type="CDD" id="cd16348">
    <property type="entry name" value="VOC_YdcJ_like"/>
    <property type="match status" value="1"/>
</dbReference>
<reference evidence="9 10" key="1">
    <citation type="submission" date="2020-04" db="EMBL/GenBank/DDBJ databases">
        <authorList>
            <person name="De Canck E."/>
        </authorList>
    </citation>
    <scope>NUCLEOTIDE SEQUENCE [LARGE SCALE GENOMIC DNA]</scope>
    <source>
        <strain evidence="9 10">LMG 26858</strain>
    </source>
</reference>
<comment type="cofactor">
    <cofactor evidence="1">
        <name>Fe(2+)</name>
        <dbReference type="ChEBI" id="CHEBI:29033"/>
    </cofactor>
</comment>
<evidence type="ECO:0000256" key="4">
    <source>
        <dbReference type="ARBA" id="ARBA00023004"/>
    </source>
</evidence>
<evidence type="ECO:0000256" key="5">
    <source>
        <dbReference type="ARBA" id="ARBA00035013"/>
    </source>
</evidence>
<keyword evidence="10" id="KW-1185">Reference proteome</keyword>
<dbReference type="PANTHER" id="PTHR39479">
    <property type="match status" value="1"/>
</dbReference>
<evidence type="ECO:0000256" key="1">
    <source>
        <dbReference type="ARBA" id="ARBA00001954"/>
    </source>
</evidence>
<dbReference type="InterPro" id="IPR047869">
    <property type="entry name" value="YdcJ_bac-like"/>
</dbReference>
<gene>
    <name evidence="9" type="ORF">LMG26858_00055</name>
</gene>
<evidence type="ECO:0000313" key="10">
    <source>
        <dbReference type="Proteomes" id="UP000494117"/>
    </source>
</evidence>
<proteinExistence type="inferred from homology"/>
<dbReference type="Pfam" id="PF07063">
    <property type="entry name" value="HGLS"/>
    <property type="match status" value="1"/>
</dbReference>
<dbReference type="AlphaFoldDB" id="A0A6S7DC60"/>
<evidence type="ECO:0000256" key="8">
    <source>
        <dbReference type="ARBA" id="ARBA00035045"/>
    </source>
</evidence>
<comment type="similarity">
    <text evidence="5">Belongs to the 2-oxoadipate dioxygenase/decarboxylase family.</text>
</comment>
<dbReference type="SMART" id="SM01150">
    <property type="entry name" value="DUF1338"/>
    <property type="match status" value="1"/>
</dbReference>
<organism evidence="9 10">
    <name type="scientific">Achromobacter anxifer</name>
    <dbReference type="NCBI Taxonomy" id="1287737"/>
    <lineage>
        <taxon>Bacteria</taxon>
        <taxon>Pseudomonadati</taxon>
        <taxon>Pseudomonadota</taxon>
        <taxon>Betaproteobacteria</taxon>
        <taxon>Burkholderiales</taxon>
        <taxon>Alcaligenaceae</taxon>
        <taxon>Achromobacter</taxon>
    </lineage>
</organism>
<keyword evidence="4" id="KW-0408">Iron</keyword>
<keyword evidence="3" id="KW-0560">Oxidoreductase</keyword>
<sequence length="461" mass="50675">MSQNFVNPDQIRAWFSRAMSDMYKSEVPLYDTLLDLVAQVNAKTLAAQPELAAQLARTGEIERLDIERHGAIRVGTAQELSNMRRVFAVMGMQPVGYYDLSPAGVPVHSTAFRATHEASLQASPFRVFTSLLRLELIDDEALREKAARILAARQIFTDRALELAARFEAQGGLDEADAREFVAEALHTFRWHSEATVSLADYQELHGQHRLIADVVAFKGPHINHLTPRTLDIDEAQAEMPRRGVSAKAVIEGPPPRKCPILLRQTSFKALEEAVRFAGSDAGSHTARFGEIEQRGVALTRKGRALYDHLLDLARSRISGAPNEGNADAYMRNLQDSFAAFPDDYEQLHAQGLAYFRYFLTGKQGAEPGADLQTLIAQGHIRFEPLVYEDFLPVSAAGIFQSNLGDKAQAEYAQNASQAAFEQALGAKVQDELALYQDTQDRSLAACLQALGVQAGSPVAA</sequence>
<dbReference type="Proteomes" id="UP000494117">
    <property type="component" value="Unassembled WGS sequence"/>
</dbReference>
<accession>A0A6S7DC60</accession>
<dbReference type="PANTHER" id="PTHR39479:SF2">
    <property type="entry name" value="2-OXOADIPATE DIOXYGENASE_DECARBOXYLASE"/>
    <property type="match status" value="1"/>
</dbReference>
<evidence type="ECO:0000256" key="3">
    <source>
        <dbReference type="ARBA" id="ARBA00023002"/>
    </source>
</evidence>
<name>A0A6S7DC60_9BURK</name>
<dbReference type="Gene3D" id="3.10.180.80">
    <property type="entry name" value="Uncharacterised protein PF07063, DUF1338"/>
    <property type="match status" value="1"/>
</dbReference>
<dbReference type="RefSeq" id="WP_175205031.1">
    <property type="nucleotide sequence ID" value="NZ_CADILG010000001.1"/>
</dbReference>